<protein>
    <submittedName>
        <fullName evidence="2">Uncharacterized protein</fullName>
    </submittedName>
</protein>
<feature type="compositionally biased region" description="Low complexity" evidence="1">
    <location>
        <begin position="1114"/>
        <end position="1132"/>
    </location>
</feature>
<name>A0ABP0NAT1_9DINO</name>
<proteinExistence type="predicted"/>
<accession>A0ABP0NAT1</accession>
<feature type="compositionally biased region" description="Basic residues" evidence="1">
    <location>
        <begin position="1086"/>
        <end position="1097"/>
    </location>
</feature>
<gene>
    <name evidence="2" type="ORF">CCMP2556_LOCUS29499</name>
</gene>
<feature type="compositionally biased region" description="Basic and acidic residues" evidence="1">
    <location>
        <begin position="1076"/>
        <end position="1085"/>
    </location>
</feature>
<evidence type="ECO:0000313" key="2">
    <source>
        <dbReference type="EMBL" id="CAK9059959.1"/>
    </source>
</evidence>
<reference evidence="2 3" key="1">
    <citation type="submission" date="2024-02" db="EMBL/GenBank/DDBJ databases">
        <authorList>
            <person name="Chen Y."/>
            <person name="Shah S."/>
            <person name="Dougan E. K."/>
            <person name="Thang M."/>
            <person name="Chan C."/>
        </authorList>
    </citation>
    <scope>NUCLEOTIDE SEQUENCE [LARGE SCALE GENOMIC DNA]</scope>
</reference>
<evidence type="ECO:0000313" key="3">
    <source>
        <dbReference type="Proteomes" id="UP001642484"/>
    </source>
</evidence>
<evidence type="ECO:0000256" key="1">
    <source>
        <dbReference type="SAM" id="MobiDB-lite"/>
    </source>
</evidence>
<comment type="caution">
    <text evidence="2">The sequence shown here is derived from an EMBL/GenBank/DDBJ whole genome shotgun (WGS) entry which is preliminary data.</text>
</comment>
<feature type="region of interest" description="Disordered" evidence="1">
    <location>
        <begin position="1072"/>
        <end position="1136"/>
    </location>
</feature>
<keyword evidence="3" id="KW-1185">Reference proteome</keyword>
<sequence>MDMEGALVGDLEEVKVKEDPWKDFKLPYSVATLEDYHLRAYFTDHDTVEWLWSRIHDTCKIQTSPGKMLATNTESIYQDMDKLLVPREEFHYRGDKFVPDQKTPWKQHTVESRGFFALGLWLLKNRSLKATAKTKCLEMLLGVLQLCLGIATGPILAMMIDPSGALQQSELHFESTGVCRDGWANLLAHSQGAREEWGRLSKSLWMGYCLTSTIEAATFKDICFFLMWLYCHPKATARGQNLFRSLALQTLPSLINKAGAWLSSLAVELSKKELSVLPMLKTKTGQCRRVADPVNRMILMQRLRKEKLHRRKIAATHQDVNLGNSRLLQYEAFLDCFLHGEALASTFAGERQVCVAWDPSSYGGKEVMVAAIYSTNLDKAAWLLNQQMGQVMLSELHESLLPMARQSKLDRITGYNELRALSAALRGAGLTLMNFQVPTGLIVRPLQAHECRVKSESGEWFIYDLHTQTAAPEKPANLQLGKVPVLCSISDQGPINTAALNFAQYSPAALMLHAQYDPFHRAWNDLKTAFKKTSSTCKAWRVVLQLTIVANVSYGPFGSSQWHYKKLAKMEEFFATRSIMSTSWKKYQHLICQEMRQLEPESREDAEALFQSMKNLPSFTKKGPLVKLMRWFSFFESMAFLAGQFWVNKMIFQENLADNPEKEEAEDFVLPEEEKDPAKELQELKKKQGSWTLAPKLITEKSLCVKDCIMAIGKATWKSHASRARSLTSTLQVCQYNVSCAASSFWAAELEEIVEASLWDEKGLKHLLPQWRCHEEAIAFHEDLFGKVLEARATSLVAFHCIPPHTYHHSVSQDMQVARAAFQKARKEWEMLQEIESAAAHGAVIEPLSKMHWRFSPFVRTLLLAYEEDLAFGRLGGDSQAKRLQLLICKTLGDSRLVEMAHQTAKDILRAKKDNTFANTAIMSKVLSSQVLEKRKLATVTFRMEPNRMNLVWEHILDLEDWAYIPTEMMLLTEGKGPIVFKKTDEAMPLQHAICFFGLPLTVAQIRRLILLLGGPHLPGMPSRQHVEETLFQTIFSDEALPEVRAKVEQFAKAGIDQDDIDSELSEILSELDQEDGNKQDLKDLKTKRKQQRAAKRFKAEREAAQKSPETAEAKAAQAEEAPEAGPSSGSGIRRPWASAPKVYKSPEEVLSKLSPPGCVMGLSYMDHRFTSRYPVDSAALEGLAYAKKTMTASFAQKRSWEDALRLVHRHCWEKWGIIRADFPLQAGEVEQTPGHIPPDIIEALTGIIKTLPEVKRYYPTK</sequence>
<organism evidence="2 3">
    <name type="scientific">Durusdinium trenchii</name>
    <dbReference type="NCBI Taxonomy" id="1381693"/>
    <lineage>
        <taxon>Eukaryota</taxon>
        <taxon>Sar</taxon>
        <taxon>Alveolata</taxon>
        <taxon>Dinophyceae</taxon>
        <taxon>Suessiales</taxon>
        <taxon>Symbiodiniaceae</taxon>
        <taxon>Durusdinium</taxon>
    </lineage>
</organism>
<feature type="compositionally biased region" description="Basic and acidic residues" evidence="1">
    <location>
        <begin position="1098"/>
        <end position="1113"/>
    </location>
</feature>
<dbReference type="EMBL" id="CAXAMN010021473">
    <property type="protein sequence ID" value="CAK9059959.1"/>
    <property type="molecule type" value="Genomic_DNA"/>
</dbReference>
<dbReference type="Proteomes" id="UP001642484">
    <property type="component" value="Unassembled WGS sequence"/>
</dbReference>